<accession>A0ABT2TDR8</accession>
<name>A0ABT2TDR8_9FIRM</name>
<reference evidence="1 2" key="1">
    <citation type="journal article" date="2021" name="ISME Commun">
        <title>Automated analysis of genomic sequences facilitates high-throughput and comprehensive description of bacteria.</title>
        <authorList>
            <person name="Hitch T.C.A."/>
        </authorList>
    </citation>
    <scope>NUCLEOTIDE SEQUENCE [LARGE SCALE GENOMIC DNA]</scope>
    <source>
        <strain evidence="1 2">H2_18</strain>
    </source>
</reference>
<dbReference type="EMBL" id="JAOQJX010000022">
    <property type="protein sequence ID" value="MCU6748397.1"/>
    <property type="molecule type" value="Genomic_DNA"/>
</dbReference>
<evidence type="ECO:0000313" key="2">
    <source>
        <dbReference type="Proteomes" id="UP001652394"/>
    </source>
</evidence>
<comment type="caution">
    <text evidence="1">The sequence shown here is derived from an EMBL/GenBank/DDBJ whole genome shotgun (WGS) entry which is preliminary data.</text>
</comment>
<dbReference type="Proteomes" id="UP001652394">
    <property type="component" value="Unassembled WGS sequence"/>
</dbReference>
<gene>
    <name evidence="1" type="ORF">OCV51_12150</name>
</gene>
<evidence type="ECO:0000313" key="1">
    <source>
        <dbReference type="EMBL" id="MCU6748397.1"/>
    </source>
</evidence>
<protein>
    <submittedName>
        <fullName evidence="1">Uncharacterized protein</fullName>
    </submittedName>
</protein>
<sequence>MIEKEDVKLLRELMADVIREQVPQIIQEQVPQIIQEQVPRMIDERLAKTEDFLLDEIGRTQTYLERKIDRIAADVEELKAVYRINRLESDTVNLLMRNVRELDRRVSAVESKMAL</sequence>
<proteinExistence type="predicted"/>
<keyword evidence="2" id="KW-1185">Reference proteome</keyword>
<dbReference type="RefSeq" id="WP_059066164.1">
    <property type="nucleotide sequence ID" value="NZ_JAOQJX010000022.1"/>
</dbReference>
<organism evidence="1 2">
    <name type="scientific">Faecalicatena acetigenes</name>
    <dbReference type="NCBI Taxonomy" id="2981790"/>
    <lineage>
        <taxon>Bacteria</taxon>
        <taxon>Bacillati</taxon>
        <taxon>Bacillota</taxon>
        <taxon>Clostridia</taxon>
        <taxon>Lachnospirales</taxon>
        <taxon>Lachnospiraceae</taxon>
        <taxon>Faecalicatena</taxon>
    </lineage>
</organism>